<accession>A0A0E0JKG4</accession>
<name>A0A0E0JKG4_ORYPU</name>
<organism evidence="2">
    <name type="scientific">Oryza punctata</name>
    <name type="common">Red rice</name>
    <dbReference type="NCBI Taxonomy" id="4537"/>
    <lineage>
        <taxon>Eukaryota</taxon>
        <taxon>Viridiplantae</taxon>
        <taxon>Streptophyta</taxon>
        <taxon>Embryophyta</taxon>
        <taxon>Tracheophyta</taxon>
        <taxon>Spermatophyta</taxon>
        <taxon>Magnoliopsida</taxon>
        <taxon>Liliopsida</taxon>
        <taxon>Poales</taxon>
        <taxon>Poaceae</taxon>
        <taxon>BOP clade</taxon>
        <taxon>Oryzoideae</taxon>
        <taxon>Oryzeae</taxon>
        <taxon>Oryzinae</taxon>
        <taxon>Oryza</taxon>
    </lineage>
</organism>
<dbReference type="AlphaFoldDB" id="A0A0E0JKG4"/>
<proteinExistence type="predicted"/>
<dbReference type="InterPro" id="IPR058017">
    <property type="entry name" value="At3g28540-like_C"/>
</dbReference>
<dbReference type="Proteomes" id="UP000026962">
    <property type="component" value="Chromosome 1"/>
</dbReference>
<dbReference type="STRING" id="4537.A0A0E0JKG4"/>
<dbReference type="PANTHER" id="PTHR23070">
    <property type="entry name" value="BCS1 AAA-TYPE ATPASE"/>
    <property type="match status" value="1"/>
</dbReference>
<dbReference type="OMA" id="RAMCGSK"/>
<keyword evidence="3" id="KW-1185">Reference proteome</keyword>
<evidence type="ECO:0000259" key="1">
    <source>
        <dbReference type="Pfam" id="PF25568"/>
    </source>
</evidence>
<dbReference type="Pfam" id="PF25568">
    <property type="entry name" value="AAA_lid_At3g28540"/>
    <property type="match status" value="1"/>
</dbReference>
<dbReference type="Gramene" id="OPUNC01G20890.1">
    <property type="protein sequence ID" value="OPUNC01G20890.1"/>
    <property type="gene ID" value="OPUNC01G20890"/>
</dbReference>
<dbReference type="EnsemblPlants" id="OPUNC01G20890.1">
    <property type="protein sequence ID" value="OPUNC01G20890.1"/>
    <property type="gene ID" value="OPUNC01G20890"/>
</dbReference>
<reference evidence="2" key="2">
    <citation type="submission" date="2018-05" db="EMBL/GenBank/DDBJ databases">
        <title>OpunRS2 (Oryza punctata Reference Sequence Version 2).</title>
        <authorList>
            <person name="Zhang J."/>
            <person name="Kudrna D."/>
            <person name="Lee S."/>
            <person name="Talag J."/>
            <person name="Welchert J."/>
            <person name="Wing R.A."/>
        </authorList>
    </citation>
    <scope>NUCLEOTIDE SEQUENCE [LARGE SCALE GENOMIC DNA]</scope>
</reference>
<evidence type="ECO:0000313" key="2">
    <source>
        <dbReference type="EnsemblPlants" id="OPUNC01G20890.1"/>
    </source>
</evidence>
<dbReference type="Gene3D" id="6.10.280.40">
    <property type="match status" value="1"/>
</dbReference>
<dbReference type="InterPro" id="IPR050747">
    <property type="entry name" value="Mitochondrial_chaperone_BCS1"/>
</dbReference>
<evidence type="ECO:0000313" key="3">
    <source>
        <dbReference type="Proteomes" id="UP000026962"/>
    </source>
</evidence>
<dbReference type="eggNOG" id="KOG0743">
    <property type="taxonomic scope" value="Eukaryota"/>
</dbReference>
<sequence length="143" mass="16431">MFDTLAIDPELKRSIVANIGRFLKRKEYYRRAHRQGVEARLQVEGRRWQGAQDADDDEGNWRDDLSDKGLLRLGRLPSRRSPTNYFVIGDHPMFPEIQRLLTGVEATPAEVSEMLLRSEDADAALRALVEFLEEKKRAMCGSK</sequence>
<feature type="domain" description="AAA+ ATPase At3g28540-like C-terminal" evidence="1">
    <location>
        <begin position="83"/>
        <end position="138"/>
    </location>
</feature>
<reference evidence="2" key="1">
    <citation type="submission" date="2015-04" db="UniProtKB">
        <authorList>
            <consortium name="EnsemblPlants"/>
        </authorList>
    </citation>
    <scope>IDENTIFICATION</scope>
</reference>
<dbReference type="HOGENOM" id="CLU_1809323_0_0_1"/>
<protein>
    <recommendedName>
        <fullName evidence="1">AAA+ ATPase At3g28540-like C-terminal domain-containing protein</fullName>
    </recommendedName>
</protein>